<evidence type="ECO:0000313" key="1">
    <source>
        <dbReference type="EMBL" id="RIA79241.1"/>
    </source>
</evidence>
<dbReference type="OrthoDB" id="2990096at2759"/>
<protein>
    <submittedName>
        <fullName evidence="1">Uncharacterized protein</fullName>
    </submittedName>
</protein>
<sequence>MACFSSIQYSSNGTGGSISIQNCPFLGVPVKKDVRKCQGIKHCSFVDPDFINEQHNEVDMESEIFIKLNKHQNNTKTKTYTFFLAVQSTICKYNSSNTPCDDKAKLRRIIKNASQNDSVIPGSIVAGNNIKATFDKDTLSEVHASLNNRPL</sequence>
<reference evidence="1 2" key="1">
    <citation type="submission" date="2018-06" db="EMBL/GenBank/DDBJ databases">
        <title>Comparative genomics reveals the genomic features of Rhizophagus irregularis, R. cerebriforme, R. diaphanum and Gigaspora rosea, and their symbiotic lifestyle signature.</title>
        <authorList>
            <person name="Morin E."/>
            <person name="San Clemente H."/>
            <person name="Chen E.C.H."/>
            <person name="De La Providencia I."/>
            <person name="Hainaut M."/>
            <person name="Kuo A."/>
            <person name="Kohler A."/>
            <person name="Murat C."/>
            <person name="Tang N."/>
            <person name="Roy S."/>
            <person name="Loubradou J."/>
            <person name="Henrissat B."/>
            <person name="Grigoriev I.V."/>
            <person name="Corradi N."/>
            <person name="Roux C."/>
            <person name="Martin F.M."/>
        </authorList>
    </citation>
    <scope>NUCLEOTIDE SEQUENCE [LARGE SCALE GENOMIC DNA]</scope>
    <source>
        <strain evidence="1 2">DAOM 227022</strain>
    </source>
</reference>
<keyword evidence="2" id="KW-1185">Reference proteome</keyword>
<proteinExistence type="predicted"/>
<dbReference type="AlphaFoldDB" id="A0A397S946"/>
<dbReference type="Proteomes" id="UP000265703">
    <property type="component" value="Unassembled WGS sequence"/>
</dbReference>
<dbReference type="EMBL" id="QKYT01001436">
    <property type="protein sequence ID" value="RIA79241.1"/>
    <property type="molecule type" value="Genomic_DNA"/>
</dbReference>
<gene>
    <name evidence="1" type="ORF">C1645_746036</name>
</gene>
<comment type="caution">
    <text evidence="1">The sequence shown here is derived from an EMBL/GenBank/DDBJ whole genome shotgun (WGS) entry which is preliminary data.</text>
</comment>
<accession>A0A397S946</accession>
<name>A0A397S946_9GLOM</name>
<evidence type="ECO:0000313" key="2">
    <source>
        <dbReference type="Proteomes" id="UP000265703"/>
    </source>
</evidence>
<organism evidence="1 2">
    <name type="scientific">Glomus cerebriforme</name>
    <dbReference type="NCBI Taxonomy" id="658196"/>
    <lineage>
        <taxon>Eukaryota</taxon>
        <taxon>Fungi</taxon>
        <taxon>Fungi incertae sedis</taxon>
        <taxon>Mucoromycota</taxon>
        <taxon>Glomeromycotina</taxon>
        <taxon>Glomeromycetes</taxon>
        <taxon>Glomerales</taxon>
        <taxon>Glomeraceae</taxon>
        <taxon>Glomus</taxon>
    </lineage>
</organism>